<dbReference type="EMBL" id="BSYO01000017">
    <property type="protein sequence ID" value="GMH16759.1"/>
    <property type="molecule type" value="Genomic_DNA"/>
</dbReference>
<evidence type="ECO:0000313" key="1">
    <source>
        <dbReference type="EMBL" id="GMH16759.1"/>
    </source>
</evidence>
<dbReference type="Proteomes" id="UP001279734">
    <property type="component" value="Unassembled WGS sequence"/>
</dbReference>
<accession>A0AAD3STV1</accession>
<evidence type="ECO:0000313" key="2">
    <source>
        <dbReference type="Proteomes" id="UP001279734"/>
    </source>
</evidence>
<sequence length="102" mass="10916">MSKGVGVSSGADVLHRLGGKRRRSACLTLAVVIRSVSCGLANLWWANGLDEAKPMYYVRHFLRPKEQEVLAVGSLSVDVYEKVAAGSPSLDVSADNQPALAF</sequence>
<comment type="caution">
    <text evidence="1">The sequence shown here is derived from an EMBL/GenBank/DDBJ whole genome shotgun (WGS) entry which is preliminary data.</text>
</comment>
<proteinExistence type="predicted"/>
<protein>
    <submittedName>
        <fullName evidence="1">Uncharacterized protein</fullName>
    </submittedName>
</protein>
<keyword evidence="2" id="KW-1185">Reference proteome</keyword>
<name>A0AAD3STV1_NEPGR</name>
<dbReference type="AlphaFoldDB" id="A0AAD3STV1"/>
<gene>
    <name evidence="1" type="ORF">Nepgr_018600</name>
</gene>
<reference evidence="1" key="1">
    <citation type="submission" date="2023-05" db="EMBL/GenBank/DDBJ databases">
        <title>Nepenthes gracilis genome sequencing.</title>
        <authorList>
            <person name="Fukushima K."/>
        </authorList>
    </citation>
    <scope>NUCLEOTIDE SEQUENCE</scope>
    <source>
        <strain evidence="1">SING2019-196</strain>
    </source>
</reference>
<organism evidence="1 2">
    <name type="scientific">Nepenthes gracilis</name>
    <name type="common">Slender pitcher plant</name>
    <dbReference type="NCBI Taxonomy" id="150966"/>
    <lineage>
        <taxon>Eukaryota</taxon>
        <taxon>Viridiplantae</taxon>
        <taxon>Streptophyta</taxon>
        <taxon>Embryophyta</taxon>
        <taxon>Tracheophyta</taxon>
        <taxon>Spermatophyta</taxon>
        <taxon>Magnoliopsida</taxon>
        <taxon>eudicotyledons</taxon>
        <taxon>Gunneridae</taxon>
        <taxon>Pentapetalae</taxon>
        <taxon>Caryophyllales</taxon>
        <taxon>Nepenthaceae</taxon>
        <taxon>Nepenthes</taxon>
    </lineage>
</organism>